<reference evidence="1" key="1">
    <citation type="submission" date="2021-03" db="EMBL/GenBank/DDBJ databases">
        <title>Agromyces archimandritus sp. nov., isolated from the cockroach Archimandrita tessellata.</title>
        <authorList>
            <person name="Guzman J."/>
            <person name="Ortuzar M."/>
            <person name="Poehlein A."/>
            <person name="Daniel R."/>
            <person name="Trujillo M."/>
            <person name="Vilcinskas A."/>
        </authorList>
    </citation>
    <scope>NUCLEOTIDE SEQUENCE</scope>
    <source>
        <strain evidence="1">G127AT</strain>
    </source>
</reference>
<protein>
    <recommendedName>
        <fullName evidence="3">Trypsin-like serine protease</fullName>
    </recommendedName>
</protein>
<organism evidence="1 2">
    <name type="scientific">Agromyces archimandritae</name>
    <dbReference type="NCBI Taxonomy" id="2781962"/>
    <lineage>
        <taxon>Bacteria</taxon>
        <taxon>Bacillati</taxon>
        <taxon>Actinomycetota</taxon>
        <taxon>Actinomycetes</taxon>
        <taxon>Micrococcales</taxon>
        <taxon>Microbacteriaceae</taxon>
        <taxon>Agromyces</taxon>
    </lineage>
</organism>
<evidence type="ECO:0000313" key="1">
    <source>
        <dbReference type="EMBL" id="QTX05908.1"/>
    </source>
</evidence>
<evidence type="ECO:0000313" key="2">
    <source>
        <dbReference type="Proteomes" id="UP000671914"/>
    </source>
</evidence>
<dbReference type="AlphaFoldDB" id="A0A975FQL4"/>
<dbReference type="KEGG" id="aarc:G127AT_06860"/>
<dbReference type="RefSeq" id="WP_210901334.1">
    <property type="nucleotide sequence ID" value="NZ_CP071696.1"/>
</dbReference>
<evidence type="ECO:0008006" key="3">
    <source>
        <dbReference type="Google" id="ProtNLM"/>
    </source>
</evidence>
<dbReference type="EMBL" id="CP071696">
    <property type="protein sequence ID" value="QTX05908.1"/>
    <property type="molecule type" value="Genomic_DNA"/>
</dbReference>
<dbReference type="Proteomes" id="UP000671914">
    <property type="component" value="Chromosome"/>
</dbReference>
<dbReference type="InterPro" id="IPR043504">
    <property type="entry name" value="Peptidase_S1_PA_chymotrypsin"/>
</dbReference>
<dbReference type="SUPFAM" id="SSF50494">
    <property type="entry name" value="Trypsin-like serine proteases"/>
    <property type="match status" value="1"/>
</dbReference>
<sequence length="441" mass="46269">MSKGARLLRLPEIFAAAAALIVLGIPTASVATEVESHPEVKDSQTRVVEVSDFTLPEGHQVADLSKYPDDGMTTAQNEAMNRLVLSEFSDEIVTFRWNKDTKLIEVIAGGNLKPIEAALEVQLHGNGYKIVPSRFTGDELRAEATRVAKEGAGKGVGWAAAANDGSGIVVGVTDASTGEQARLRAAPVVDSDYPLTFEPSGGIEAAYTRYNGSDPAMGGSVINGENDQTCSAAFYVLRPENPPTFSRSLLTAEHCGNPGEHFRGGWGWEPNGSRGIANNTNGAHDTMVLTQTTGSIGPYMFLGGPMTSDLAAIKGWAYAALGSEVVPSGAYSGATTWGTVTQSNITVCVLGYMCWENQVRVKSSTPATQAIYGQGDSGGPVIRIVDGQALATGVISTIDTSKSSACMGYDWSGRQCATEGTFQTVSSWLAGNPTWAVATAP</sequence>
<dbReference type="InterPro" id="IPR009003">
    <property type="entry name" value="Peptidase_S1_PA"/>
</dbReference>
<keyword evidence="2" id="KW-1185">Reference proteome</keyword>
<dbReference type="Gene3D" id="2.40.10.10">
    <property type="entry name" value="Trypsin-like serine proteases"/>
    <property type="match status" value="2"/>
</dbReference>
<proteinExistence type="predicted"/>
<gene>
    <name evidence="1" type="ORF">G127AT_06860</name>
</gene>
<name>A0A975FQL4_9MICO</name>
<accession>A0A975FQL4</accession>